<comment type="similarity">
    <text evidence="7">Belongs to the binding-protein-dependent transport system permease family.</text>
</comment>
<evidence type="ECO:0000256" key="7">
    <source>
        <dbReference type="RuleBase" id="RU363032"/>
    </source>
</evidence>
<evidence type="ECO:0000313" key="10">
    <source>
        <dbReference type="Proteomes" id="UP000826709"/>
    </source>
</evidence>
<feature type="domain" description="ABC transmembrane type-1" evidence="8">
    <location>
        <begin position="66"/>
        <end position="257"/>
    </location>
</feature>
<keyword evidence="3" id="KW-1003">Cell membrane</keyword>
<comment type="subcellular location">
    <subcellularLocation>
        <location evidence="1 7">Cell membrane</location>
        <topology evidence="1 7">Multi-pass membrane protein</topology>
    </subcellularLocation>
</comment>
<gene>
    <name evidence="9" type="ORF">E2N92_07910</name>
</gene>
<dbReference type="InterPro" id="IPR050366">
    <property type="entry name" value="BP-dependent_transpt_permease"/>
</dbReference>
<keyword evidence="5 7" id="KW-1133">Transmembrane helix</keyword>
<dbReference type="OrthoDB" id="312811at2157"/>
<feature type="transmembrane region" description="Helical" evidence="7">
    <location>
        <begin position="198"/>
        <end position="216"/>
    </location>
</feature>
<dbReference type="GO" id="GO:0005886">
    <property type="term" value="C:plasma membrane"/>
    <property type="evidence" value="ECO:0007669"/>
    <property type="project" value="UniProtKB-SubCell"/>
</dbReference>
<proteinExistence type="inferred from homology"/>
<keyword evidence="2 7" id="KW-0813">Transport</keyword>
<dbReference type="EMBL" id="CP037968">
    <property type="protein sequence ID" value="QYZ79359.1"/>
    <property type="molecule type" value="Genomic_DNA"/>
</dbReference>
<evidence type="ECO:0000256" key="2">
    <source>
        <dbReference type="ARBA" id="ARBA00022448"/>
    </source>
</evidence>
<dbReference type="PANTHER" id="PTHR43386">
    <property type="entry name" value="OLIGOPEPTIDE TRANSPORT SYSTEM PERMEASE PROTEIN APPC"/>
    <property type="match status" value="1"/>
</dbReference>
<feature type="transmembrane region" description="Helical" evidence="7">
    <location>
        <begin position="236"/>
        <end position="260"/>
    </location>
</feature>
<protein>
    <submittedName>
        <fullName evidence="9">ABC transporter permease</fullName>
    </submittedName>
</protein>
<evidence type="ECO:0000256" key="6">
    <source>
        <dbReference type="ARBA" id="ARBA00023136"/>
    </source>
</evidence>
<reference evidence="9" key="2">
    <citation type="submission" date="2019-03" db="EMBL/GenBank/DDBJ databases">
        <authorList>
            <person name="Chen S.-C."/>
            <person name="Wu S.-Y."/>
            <person name="Lai M.-C."/>
        </authorList>
    </citation>
    <scope>NUCLEOTIDE SEQUENCE</scope>
    <source>
        <strain evidence="9">ML15</strain>
    </source>
</reference>
<feature type="transmembrane region" description="Helical" evidence="7">
    <location>
        <begin position="174"/>
        <end position="193"/>
    </location>
</feature>
<dbReference type="KEGG" id="mfk:E2N92_07910"/>
<dbReference type="RefSeq" id="WP_220680664.1">
    <property type="nucleotide sequence ID" value="NZ_CP037968.1"/>
</dbReference>
<feature type="transmembrane region" description="Helical" evidence="7">
    <location>
        <begin position="12"/>
        <end position="31"/>
    </location>
</feature>
<keyword evidence="10" id="KW-1185">Reference proteome</keyword>
<sequence length="277" mass="29389">MNREIFFQAGMGIVVGAVLLALFAPFVAGYAPDEFSGPPLAKPSADHLLGTNDLGQDILSRLIYGTRATLIIGFLGALVAVAIGTMIGIVAGYYGGKIDEMISRIVDVMMTIPTFPLLLVLTVLLSPGIYVISLLMGVIGGAHSCRVIRSQVLSLAETNHILGAKALGLSNPYIMARHILPNVLPLIIVKYVFSAQGFMLMGVGLGFLGIGDAAVIDWGQMINRAYSSGAFALGMWWWIGPPGLAVTVLSIGLAMIGFGLEDRLNPRLRHKNVEAIA</sequence>
<accession>A0A8G1A2U7</accession>
<dbReference type="SUPFAM" id="SSF161098">
    <property type="entry name" value="MetI-like"/>
    <property type="match status" value="1"/>
</dbReference>
<keyword evidence="6 7" id="KW-0472">Membrane</keyword>
<evidence type="ECO:0000313" key="9">
    <source>
        <dbReference type="EMBL" id="QYZ79359.1"/>
    </source>
</evidence>
<dbReference type="InterPro" id="IPR035906">
    <property type="entry name" value="MetI-like_sf"/>
</dbReference>
<evidence type="ECO:0000256" key="1">
    <source>
        <dbReference type="ARBA" id="ARBA00004651"/>
    </source>
</evidence>
<dbReference type="GO" id="GO:0055085">
    <property type="term" value="P:transmembrane transport"/>
    <property type="evidence" value="ECO:0007669"/>
    <property type="project" value="InterPro"/>
</dbReference>
<dbReference type="PANTHER" id="PTHR43386:SF1">
    <property type="entry name" value="D,D-DIPEPTIDE TRANSPORT SYSTEM PERMEASE PROTEIN DDPC-RELATED"/>
    <property type="match status" value="1"/>
</dbReference>
<feature type="transmembrane region" description="Helical" evidence="7">
    <location>
        <begin position="115"/>
        <end position="139"/>
    </location>
</feature>
<dbReference type="CDD" id="cd06261">
    <property type="entry name" value="TM_PBP2"/>
    <property type="match status" value="1"/>
</dbReference>
<dbReference type="InterPro" id="IPR000515">
    <property type="entry name" value="MetI-like"/>
</dbReference>
<reference evidence="9" key="1">
    <citation type="journal article" date="2005" name="Int. J. Syst. Evol. Microbiol.">
        <title>Methanofollis formosanus sp. nov., isolated from a fish pond.</title>
        <authorList>
            <person name="Wu S.Y."/>
            <person name="Chen S.C."/>
            <person name="Lai M.C."/>
        </authorList>
    </citation>
    <scope>NUCLEOTIDE SEQUENCE</scope>
    <source>
        <strain evidence="9">ML15</strain>
    </source>
</reference>
<dbReference type="Proteomes" id="UP000826709">
    <property type="component" value="Chromosome"/>
</dbReference>
<feature type="transmembrane region" description="Helical" evidence="7">
    <location>
        <begin position="70"/>
        <end position="94"/>
    </location>
</feature>
<dbReference type="AlphaFoldDB" id="A0A8G1A2U7"/>
<keyword evidence="4 7" id="KW-0812">Transmembrane</keyword>
<dbReference type="Gene3D" id="1.10.3720.10">
    <property type="entry name" value="MetI-like"/>
    <property type="match status" value="1"/>
</dbReference>
<evidence type="ECO:0000256" key="4">
    <source>
        <dbReference type="ARBA" id="ARBA00022692"/>
    </source>
</evidence>
<organism evidence="9 10">
    <name type="scientific">Methanofollis formosanus</name>
    <dbReference type="NCBI Taxonomy" id="299308"/>
    <lineage>
        <taxon>Archaea</taxon>
        <taxon>Methanobacteriati</taxon>
        <taxon>Methanobacteriota</taxon>
        <taxon>Stenosarchaea group</taxon>
        <taxon>Methanomicrobia</taxon>
        <taxon>Methanomicrobiales</taxon>
        <taxon>Methanomicrobiaceae</taxon>
        <taxon>Methanofollis</taxon>
    </lineage>
</organism>
<dbReference type="Pfam" id="PF00528">
    <property type="entry name" value="BPD_transp_1"/>
    <property type="match status" value="1"/>
</dbReference>
<dbReference type="PROSITE" id="PS50928">
    <property type="entry name" value="ABC_TM1"/>
    <property type="match status" value="1"/>
</dbReference>
<evidence type="ECO:0000259" key="8">
    <source>
        <dbReference type="PROSITE" id="PS50928"/>
    </source>
</evidence>
<evidence type="ECO:0000256" key="3">
    <source>
        <dbReference type="ARBA" id="ARBA00022475"/>
    </source>
</evidence>
<evidence type="ECO:0000256" key="5">
    <source>
        <dbReference type="ARBA" id="ARBA00022989"/>
    </source>
</evidence>
<name>A0A8G1A2U7_9EURY</name>